<dbReference type="GO" id="GO:0043115">
    <property type="term" value="F:precorrin-2 dehydrogenase activity"/>
    <property type="evidence" value="ECO:0007669"/>
    <property type="project" value="UniProtKB-EC"/>
</dbReference>
<keyword evidence="10" id="KW-0511">Multifunctional enzyme</keyword>
<dbReference type="Gene3D" id="1.10.8.210">
    <property type="entry name" value="Sirohaem synthase, dimerisation domain"/>
    <property type="match status" value="1"/>
</dbReference>
<evidence type="ECO:0000259" key="12">
    <source>
        <dbReference type="Pfam" id="PF00590"/>
    </source>
</evidence>
<dbReference type="InterPro" id="IPR037115">
    <property type="entry name" value="Sirohaem_synt_dimer_dom_sf"/>
</dbReference>
<dbReference type="InterPro" id="IPR035996">
    <property type="entry name" value="4pyrrol_Methylase_sf"/>
</dbReference>
<dbReference type="Gene3D" id="3.30.160.110">
    <property type="entry name" value="Siroheme synthase, domain 2"/>
    <property type="match status" value="1"/>
</dbReference>
<keyword evidence="5" id="KW-0949">S-adenosyl-L-methionine</keyword>
<dbReference type="Pfam" id="PF00590">
    <property type="entry name" value="TP_methylase"/>
    <property type="match status" value="1"/>
</dbReference>
<dbReference type="GO" id="GO:0009236">
    <property type="term" value="P:cobalamin biosynthetic process"/>
    <property type="evidence" value="ECO:0007669"/>
    <property type="project" value="UniProtKB-KW"/>
</dbReference>
<feature type="domain" description="Sirohaem synthase dimerisation" evidence="13">
    <location>
        <begin position="151"/>
        <end position="208"/>
    </location>
</feature>
<evidence type="ECO:0000256" key="7">
    <source>
        <dbReference type="ARBA" id="ARBA00023027"/>
    </source>
</evidence>
<dbReference type="PIRSF" id="PIRSF036426">
    <property type="entry name" value="Sirohaem_synth"/>
    <property type="match status" value="1"/>
</dbReference>
<evidence type="ECO:0000256" key="10">
    <source>
        <dbReference type="ARBA" id="ARBA00023268"/>
    </source>
</evidence>
<dbReference type="NCBIfam" id="TIGR01470">
    <property type="entry name" value="cysG_Nterm"/>
    <property type="match status" value="1"/>
</dbReference>
<dbReference type="Gene3D" id="3.40.50.720">
    <property type="entry name" value="NAD(P)-binding Rossmann-like Domain"/>
    <property type="match status" value="1"/>
</dbReference>
<name>A0A0F9TR09_9ZZZZ</name>
<proteinExistence type="inferred from homology"/>
<dbReference type="UniPathway" id="UPA00262">
    <property type="reaction ID" value="UER00222"/>
</dbReference>
<dbReference type="SUPFAM" id="SSF51735">
    <property type="entry name" value="NAD(P)-binding Rossmann-fold domains"/>
    <property type="match status" value="1"/>
</dbReference>
<dbReference type="InterPro" id="IPR000878">
    <property type="entry name" value="4pyrrol_Mease"/>
</dbReference>
<dbReference type="NCBIfam" id="NF007922">
    <property type="entry name" value="PRK10637.1"/>
    <property type="match status" value="1"/>
</dbReference>
<dbReference type="InterPro" id="IPR006367">
    <property type="entry name" value="Sirohaem_synthase_N"/>
</dbReference>
<dbReference type="GO" id="GO:0004851">
    <property type="term" value="F:uroporphyrin-III C-methyltransferase activity"/>
    <property type="evidence" value="ECO:0007669"/>
    <property type="project" value="InterPro"/>
</dbReference>
<evidence type="ECO:0000256" key="9">
    <source>
        <dbReference type="ARBA" id="ARBA00023244"/>
    </source>
</evidence>
<keyword evidence="4" id="KW-0808">Transferase</keyword>
<dbReference type="InterPro" id="IPR006366">
    <property type="entry name" value="CobA/CysG_C"/>
</dbReference>
<organism evidence="14">
    <name type="scientific">marine sediment metagenome</name>
    <dbReference type="NCBI Taxonomy" id="412755"/>
    <lineage>
        <taxon>unclassified sequences</taxon>
        <taxon>metagenomes</taxon>
        <taxon>ecological metagenomes</taxon>
    </lineage>
</organism>
<reference evidence="14" key="1">
    <citation type="journal article" date="2015" name="Nature">
        <title>Complex archaea that bridge the gap between prokaryotes and eukaryotes.</title>
        <authorList>
            <person name="Spang A."/>
            <person name="Saw J.H."/>
            <person name="Jorgensen S.L."/>
            <person name="Zaremba-Niedzwiedzka K."/>
            <person name="Martijn J."/>
            <person name="Lind A.E."/>
            <person name="van Eijk R."/>
            <person name="Schleper C."/>
            <person name="Guy L."/>
            <person name="Ettema T.J."/>
        </authorList>
    </citation>
    <scope>NUCLEOTIDE SEQUENCE</scope>
</reference>
<dbReference type="Pfam" id="PF13241">
    <property type="entry name" value="NAD_binding_7"/>
    <property type="match status" value="1"/>
</dbReference>
<evidence type="ECO:0000256" key="3">
    <source>
        <dbReference type="ARBA" id="ARBA00022603"/>
    </source>
</evidence>
<evidence type="ECO:0000256" key="1">
    <source>
        <dbReference type="ARBA" id="ARBA00005010"/>
    </source>
</evidence>
<protein>
    <submittedName>
        <fullName evidence="14">Uncharacterized protein</fullName>
    </submittedName>
</protein>
<keyword evidence="8" id="KW-0456">Lyase</keyword>
<dbReference type="InterPro" id="IPR014776">
    <property type="entry name" value="4pyrrole_Mease_sub2"/>
</dbReference>
<dbReference type="FunFam" id="3.40.1010.10:FF:000001">
    <property type="entry name" value="Siroheme synthase"/>
    <property type="match status" value="1"/>
</dbReference>
<evidence type="ECO:0000256" key="11">
    <source>
        <dbReference type="ARBA" id="ARBA00047561"/>
    </source>
</evidence>
<feature type="domain" description="Tetrapyrrole methylase" evidence="12">
    <location>
        <begin position="221"/>
        <end position="430"/>
    </location>
</feature>
<evidence type="ECO:0000256" key="4">
    <source>
        <dbReference type="ARBA" id="ARBA00022679"/>
    </source>
</evidence>
<evidence type="ECO:0000256" key="2">
    <source>
        <dbReference type="ARBA" id="ARBA00022573"/>
    </source>
</evidence>
<accession>A0A0F9TR09</accession>
<evidence type="ECO:0000256" key="6">
    <source>
        <dbReference type="ARBA" id="ARBA00023002"/>
    </source>
</evidence>
<evidence type="ECO:0000256" key="5">
    <source>
        <dbReference type="ARBA" id="ARBA00022691"/>
    </source>
</evidence>
<dbReference type="NCBIfam" id="TIGR01469">
    <property type="entry name" value="cobA_cysG_Cterm"/>
    <property type="match status" value="1"/>
</dbReference>
<keyword evidence="2" id="KW-0169">Cobalamin biosynthesis</keyword>
<dbReference type="GO" id="GO:0032259">
    <property type="term" value="P:methylation"/>
    <property type="evidence" value="ECO:0007669"/>
    <property type="project" value="UniProtKB-KW"/>
</dbReference>
<comment type="caution">
    <text evidence="14">The sequence shown here is derived from an EMBL/GenBank/DDBJ whole genome shotgun (WGS) entry which is preliminary data.</text>
</comment>
<dbReference type="InterPro" id="IPR003043">
    <property type="entry name" value="Uropor_MeTrfase_CS"/>
</dbReference>
<dbReference type="FunFam" id="3.30.950.10:FF:000001">
    <property type="entry name" value="Siroheme synthase"/>
    <property type="match status" value="1"/>
</dbReference>
<dbReference type="GO" id="GO:0019354">
    <property type="term" value="P:siroheme biosynthetic process"/>
    <property type="evidence" value="ECO:0007669"/>
    <property type="project" value="UniProtKB-UniPathway"/>
</dbReference>
<dbReference type="CDD" id="cd11642">
    <property type="entry name" value="SUMT"/>
    <property type="match status" value="1"/>
</dbReference>
<dbReference type="InterPro" id="IPR050161">
    <property type="entry name" value="Siro_Cobalamin_biosynth"/>
</dbReference>
<dbReference type="InterPro" id="IPR012409">
    <property type="entry name" value="Sirohaem_synth"/>
</dbReference>
<dbReference type="PROSITE" id="PS00840">
    <property type="entry name" value="SUMT_2"/>
    <property type="match status" value="1"/>
</dbReference>
<dbReference type="InterPro" id="IPR019478">
    <property type="entry name" value="Sirohaem_synthase_dimer_dom"/>
</dbReference>
<dbReference type="SUPFAM" id="SSF75615">
    <property type="entry name" value="Siroheme synthase middle domains-like"/>
    <property type="match status" value="1"/>
</dbReference>
<keyword evidence="6" id="KW-0560">Oxidoreductase</keyword>
<dbReference type="PANTHER" id="PTHR45790:SF1">
    <property type="entry name" value="SIROHEME SYNTHASE"/>
    <property type="match status" value="1"/>
</dbReference>
<keyword evidence="9" id="KW-0627">Porphyrin biosynthesis</keyword>
<dbReference type="PANTHER" id="PTHR45790">
    <property type="entry name" value="SIROHEME SYNTHASE-RELATED"/>
    <property type="match status" value="1"/>
</dbReference>
<dbReference type="InterPro" id="IPR014777">
    <property type="entry name" value="4pyrrole_Mease_sub1"/>
</dbReference>
<dbReference type="Gene3D" id="3.40.1010.10">
    <property type="entry name" value="Cobalt-precorrin-4 Transmethylase, Domain 1"/>
    <property type="match status" value="1"/>
</dbReference>
<evidence type="ECO:0000259" key="13">
    <source>
        <dbReference type="Pfam" id="PF10414"/>
    </source>
</evidence>
<dbReference type="AlphaFoldDB" id="A0A0F9TR09"/>
<comment type="catalytic activity">
    <reaction evidence="11">
        <text>precorrin-2 + NAD(+) = sirohydrochlorin + NADH + 2 H(+)</text>
        <dbReference type="Rhea" id="RHEA:15613"/>
        <dbReference type="ChEBI" id="CHEBI:15378"/>
        <dbReference type="ChEBI" id="CHEBI:57540"/>
        <dbReference type="ChEBI" id="CHEBI:57945"/>
        <dbReference type="ChEBI" id="CHEBI:58351"/>
        <dbReference type="ChEBI" id="CHEBI:58827"/>
        <dbReference type="EC" id="1.3.1.76"/>
    </reaction>
</comment>
<dbReference type="EMBL" id="LAZR01001058">
    <property type="protein sequence ID" value="KKN51556.1"/>
    <property type="molecule type" value="Genomic_DNA"/>
</dbReference>
<dbReference type="Pfam" id="PF10414">
    <property type="entry name" value="CysG_dimeriser"/>
    <property type="match status" value="1"/>
</dbReference>
<gene>
    <name evidence="14" type="ORF">LCGC14_0621520</name>
</gene>
<dbReference type="GO" id="GO:0051287">
    <property type="term" value="F:NAD binding"/>
    <property type="evidence" value="ECO:0007669"/>
    <property type="project" value="InterPro"/>
</dbReference>
<dbReference type="InterPro" id="IPR036291">
    <property type="entry name" value="NAD(P)-bd_dom_sf"/>
</dbReference>
<keyword evidence="3" id="KW-0489">Methyltransferase</keyword>
<dbReference type="HAMAP" id="MF_01646">
    <property type="entry name" value="Siroheme_synth"/>
    <property type="match status" value="1"/>
</dbReference>
<evidence type="ECO:0000256" key="8">
    <source>
        <dbReference type="ARBA" id="ARBA00023239"/>
    </source>
</evidence>
<dbReference type="Gene3D" id="3.30.950.10">
    <property type="entry name" value="Methyltransferase, Cobalt-precorrin-4 Transmethylase, Domain 2"/>
    <property type="match status" value="1"/>
</dbReference>
<evidence type="ECO:0000313" key="14">
    <source>
        <dbReference type="EMBL" id="KKN51556.1"/>
    </source>
</evidence>
<keyword evidence="7" id="KW-0520">NAD</keyword>
<comment type="pathway">
    <text evidence="1">Porphyrin-containing compound metabolism; siroheme biosynthesis; sirohydrochlorin from precorrin-2: step 1/1.</text>
</comment>
<dbReference type="NCBIfam" id="NF004790">
    <property type="entry name" value="PRK06136.1"/>
    <property type="match status" value="1"/>
</dbReference>
<dbReference type="GO" id="GO:0051266">
    <property type="term" value="F:sirohydrochlorin ferrochelatase activity"/>
    <property type="evidence" value="ECO:0007669"/>
    <property type="project" value="InterPro"/>
</dbReference>
<sequence>MMDYLPIFVDVKQQDCVIVGGGDVAARKAELLRRAHAKVTLISPELSVKSQQLVEQGECHWIQAIFSPDQLHQQRLVIAATDDEQVNQWVHQVAKQQNILTNIADNPSDGDYIFASVLDRSPIIVAVSSGGESPILARNLRARLETLIPPAYSKLGELMGQYRDAVKDKFKVLADRRRFWDTILTGPVADHVLAGRTALAEQTLKAKLASDNQPSAKTGEVFLVGAGPGDPELLTFKALRLMQQADIVFYDRLVSKEILALVRKEAELVYVGKQRAWHAVRQEEINKLLLEHAQAGKRVLRLKGGDPFIFGRGGEEIDSLAAHKIPFQVVPGITAASGCSSYAGIPLTHRDYAQSCIFVTGQLKEGELDLNWSVLVKPRQTVVVYMGLAGISQLSQKLQEHGMSSEMPAALIQQGTTENQKVWLSTIAALPDIVEQHKPIAPTIVIIGEVTKLHNHLAWFQTG</sequence>
<dbReference type="SUPFAM" id="SSF53790">
    <property type="entry name" value="Tetrapyrrole methylase"/>
    <property type="match status" value="1"/>
</dbReference>